<evidence type="ECO:0000313" key="4">
    <source>
        <dbReference type="Proteomes" id="UP000198211"/>
    </source>
</evidence>
<name>A0A225UPH4_9STRA</name>
<evidence type="ECO:0000313" key="3">
    <source>
        <dbReference type="EMBL" id="OWY93999.1"/>
    </source>
</evidence>
<dbReference type="EMBL" id="NBNE01015076">
    <property type="protein sequence ID" value="OWY93999.1"/>
    <property type="molecule type" value="Genomic_DNA"/>
</dbReference>
<comment type="caution">
    <text evidence="3">The sequence shown here is derived from an EMBL/GenBank/DDBJ whole genome shotgun (WGS) entry which is preliminary data.</text>
</comment>
<gene>
    <name evidence="3" type="ORF">PHMEG_00036401</name>
</gene>
<keyword evidence="3" id="KW-0418">Kinase</keyword>
<dbReference type="CDD" id="cd00821">
    <property type="entry name" value="PH"/>
    <property type="match status" value="1"/>
</dbReference>
<dbReference type="GO" id="GO:0016301">
    <property type="term" value="F:kinase activity"/>
    <property type="evidence" value="ECO:0007669"/>
    <property type="project" value="UniProtKB-KW"/>
</dbReference>
<dbReference type="OrthoDB" id="541276at2759"/>
<evidence type="ECO:0000256" key="1">
    <source>
        <dbReference type="SAM" id="MobiDB-lite"/>
    </source>
</evidence>
<dbReference type="Gene3D" id="2.30.29.30">
    <property type="entry name" value="Pleckstrin-homology domain (PH domain)/Phosphotyrosine-binding domain (PTB)"/>
    <property type="match status" value="1"/>
</dbReference>
<dbReference type="InterPro" id="IPR001849">
    <property type="entry name" value="PH_domain"/>
</dbReference>
<evidence type="ECO:0000259" key="2">
    <source>
        <dbReference type="PROSITE" id="PS50003"/>
    </source>
</evidence>
<reference evidence="4" key="1">
    <citation type="submission" date="2017-03" db="EMBL/GenBank/DDBJ databases">
        <title>Phytopthora megakarya and P. palmivora, two closely related causual agents of cacao black pod achieved similar genome size and gene model numbers by different mechanisms.</title>
        <authorList>
            <person name="Ali S."/>
            <person name="Shao J."/>
            <person name="Larry D.J."/>
            <person name="Kronmiller B."/>
            <person name="Shen D."/>
            <person name="Strem M.D."/>
            <person name="Melnick R.L."/>
            <person name="Guiltinan M.J."/>
            <person name="Tyler B.M."/>
            <person name="Meinhardt L.W."/>
            <person name="Bailey B.A."/>
        </authorList>
    </citation>
    <scope>NUCLEOTIDE SEQUENCE [LARGE SCALE GENOMIC DNA]</scope>
    <source>
        <strain evidence="4">zdho120</strain>
    </source>
</reference>
<feature type="compositionally biased region" description="Polar residues" evidence="1">
    <location>
        <begin position="39"/>
        <end position="61"/>
    </location>
</feature>
<dbReference type="PROSITE" id="PS50003">
    <property type="entry name" value="PH_DOMAIN"/>
    <property type="match status" value="1"/>
</dbReference>
<feature type="domain" description="PH" evidence="2">
    <location>
        <begin position="126"/>
        <end position="233"/>
    </location>
</feature>
<feature type="region of interest" description="Disordered" evidence="1">
    <location>
        <begin position="173"/>
        <end position="207"/>
    </location>
</feature>
<keyword evidence="4" id="KW-1185">Reference proteome</keyword>
<feature type="compositionally biased region" description="Polar residues" evidence="1">
    <location>
        <begin position="1"/>
        <end position="18"/>
    </location>
</feature>
<feature type="compositionally biased region" description="Basic and acidic residues" evidence="1">
    <location>
        <begin position="65"/>
        <end position="74"/>
    </location>
</feature>
<dbReference type="SUPFAM" id="SSF50729">
    <property type="entry name" value="PH domain-like"/>
    <property type="match status" value="1"/>
</dbReference>
<feature type="non-terminal residue" evidence="3">
    <location>
        <position position="233"/>
    </location>
</feature>
<dbReference type="InterPro" id="IPR011993">
    <property type="entry name" value="PH-like_dom_sf"/>
</dbReference>
<protein>
    <submittedName>
        <fullName evidence="3">CAMK/CAMKL protein kinase</fullName>
    </submittedName>
</protein>
<keyword evidence="3" id="KW-0808">Transferase</keyword>
<dbReference type="AlphaFoldDB" id="A0A225UPH4"/>
<organism evidence="3 4">
    <name type="scientific">Phytophthora megakarya</name>
    <dbReference type="NCBI Taxonomy" id="4795"/>
    <lineage>
        <taxon>Eukaryota</taxon>
        <taxon>Sar</taxon>
        <taxon>Stramenopiles</taxon>
        <taxon>Oomycota</taxon>
        <taxon>Peronosporomycetes</taxon>
        <taxon>Peronosporales</taxon>
        <taxon>Peronosporaceae</taxon>
        <taxon>Phytophthora</taxon>
    </lineage>
</organism>
<accession>A0A225UPH4</accession>
<dbReference type="Proteomes" id="UP000198211">
    <property type="component" value="Unassembled WGS sequence"/>
</dbReference>
<proteinExistence type="predicted"/>
<feature type="compositionally biased region" description="Basic and acidic residues" evidence="1">
    <location>
        <begin position="187"/>
        <end position="196"/>
    </location>
</feature>
<sequence length="233" mass="25720">MAQPQTSPSHPNRSTQVSHCHEPDPSTPLTPRKHRPNSDAGSPTSTTAVSEASTCMTSPNFSFLIEDKSQRDGRASSAGSSDFDELRDAQVQQLPAGHKEMPHLDLEIPQALSYQGTLSPRQQSGKRYHGGYLQHRVPVAAGLLKSWKRRYFRLREHGLVCYKTQDERHSVLAQGGELTNSRQSPKAGDDAAEKRQRTSWTSRTSSGSGQLTIILKEVEITAHQTPAKTVEEL</sequence>
<feature type="compositionally biased region" description="Low complexity" evidence="1">
    <location>
        <begin position="198"/>
        <end position="207"/>
    </location>
</feature>
<feature type="region of interest" description="Disordered" evidence="1">
    <location>
        <begin position="1"/>
        <end position="86"/>
    </location>
</feature>